<protein>
    <recommendedName>
        <fullName evidence="5">Phage abortive infection protein</fullName>
    </recommendedName>
</protein>
<comment type="caution">
    <text evidence="3">The sequence shown here is derived from an EMBL/GenBank/DDBJ whole genome shotgun (WGS) entry which is preliminary data.</text>
</comment>
<reference evidence="3 4" key="1">
    <citation type="submission" date="2019-01" db="EMBL/GenBank/DDBJ databases">
        <title>Comparative genomic analysis identifies haemin-independent Haemophilus haemolyticus: a formal re-classification of Haemophilus intermedius.</title>
        <authorList>
            <person name="Harris T.M."/>
            <person name="Price E.P."/>
            <person name="Sarovich D.S."/>
            <person name="Norskov-Lauritsen N."/>
            <person name="Beissbarth J."/>
            <person name="Chang A.B."/>
            <person name="Smith-Vaughan H.C."/>
        </authorList>
    </citation>
    <scope>NUCLEOTIDE SEQUENCE [LARGE SCALE GENOMIC DNA]</scope>
    <source>
        <strain evidence="3 4">CCUG 15949</strain>
    </source>
</reference>
<dbReference type="RefSeq" id="WP_140585838.1">
    <property type="nucleotide sequence ID" value="NZ_SDPH01000003.1"/>
</dbReference>
<keyword evidence="2" id="KW-0812">Transmembrane</keyword>
<name>A0ABY2YQL5_HAEHA</name>
<dbReference type="Pfam" id="PF16872">
    <property type="entry name" value="putAbiC"/>
    <property type="match status" value="1"/>
</dbReference>
<keyword evidence="2" id="KW-1133">Transmembrane helix</keyword>
<keyword evidence="1" id="KW-0175">Coiled coil</keyword>
<feature type="transmembrane region" description="Helical" evidence="2">
    <location>
        <begin position="12"/>
        <end position="31"/>
    </location>
</feature>
<accession>A0ABY2YQL5</accession>
<keyword evidence="4" id="KW-1185">Reference proteome</keyword>
<keyword evidence="2" id="KW-0472">Membrane</keyword>
<evidence type="ECO:0008006" key="5">
    <source>
        <dbReference type="Google" id="ProtNLM"/>
    </source>
</evidence>
<sequence length="357" mass="42547">MAIKTKESFIEKYLWQIILAIGLIFLFLYFYQFHGKLSSNSDEWDKFGSYVGGIFSGMAFLALIAEMRANKKEKKLQEARYLTEIEDLKKEKDEQDKRWKKEDFERTFFMMLSQFNEKLSFLNNSDINNIYDSIVPNSFSCFNTIRNNVENEKYSDINMLFINLYRILKFIDESHFEISNKKLYTGILRSYLSRKFLVILGFHLLYRDSSYNNYIEYINKYNIFEHIGLKYLEIKIIKNNLKLTDFLYSCIKDKEYKTIIDYILIKKDEHNIKNTYNNPGLNKIINIKLSESSNDICNKFIQARIKGEPFKFPGGFNESSYDFIFMHLIANFKPEAFANSLEYRDTTTIYNLYISVL</sequence>
<feature type="coiled-coil region" evidence="1">
    <location>
        <begin position="71"/>
        <end position="98"/>
    </location>
</feature>
<evidence type="ECO:0000313" key="3">
    <source>
        <dbReference type="EMBL" id="TPH07234.1"/>
    </source>
</evidence>
<dbReference type="InterPro" id="IPR031709">
    <property type="entry name" value="PutAbiC"/>
</dbReference>
<proteinExistence type="predicted"/>
<evidence type="ECO:0000256" key="1">
    <source>
        <dbReference type="SAM" id="Coils"/>
    </source>
</evidence>
<dbReference type="Proteomes" id="UP000318353">
    <property type="component" value="Unassembled WGS sequence"/>
</dbReference>
<dbReference type="EMBL" id="SDPH01000003">
    <property type="protein sequence ID" value="TPH07234.1"/>
    <property type="molecule type" value="Genomic_DNA"/>
</dbReference>
<evidence type="ECO:0000256" key="2">
    <source>
        <dbReference type="SAM" id="Phobius"/>
    </source>
</evidence>
<gene>
    <name evidence="3" type="ORF">EUX50_01960</name>
</gene>
<feature type="transmembrane region" description="Helical" evidence="2">
    <location>
        <begin position="47"/>
        <end position="65"/>
    </location>
</feature>
<evidence type="ECO:0000313" key="4">
    <source>
        <dbReference type="Proteomes" id="UP000318353"/>
    </source>
</evidence>
<organism evidence="3 4">
    <name type="scientific">Haemophilus haemolyticus</name>
    <dbReference type="NCBI Taxonomy" id="726"/>
    <lineage>
        <taxon>Bacteria</taxon>
        <taxon>Pseudomonadati</taxon>
        <taxon>Pseudomonadota</taxon>
        <taxon>Gammaproteobacteria</taxon>
        <taxon>Pasteurellales</taxon>
        <taxon>Pasteurellaceae</taxon>
        <taxon>Haemophilus</taxon>
    </lineage>
</organism>